<name>A0AA35LGC4_9SAUR</name>
<organism evidence="1 2">
    <name type="scientific">Podarcis lilfordi</name>
    <name type="common">Lilford's wall lizard</name>
    <dbReference type="NCBI Taxonomy" id="74358"/>
    <lineage>
        <taxon>Eukaryota</taxon>
        <taxon>Metazoa</taxon>
        <taxon>Chordata</taxon>
        <taxon>Craniata</taxon>
        <taxon>Vertebrata</taxon>
        <taxon>Euteleostomi</taxon>
        <taxon>Lepidosauria</taxon>
        <taxon>Squamata</taxon>
        <taxon>Bifurcata</taxon>
        <taxon>Unidentata</taxon>
        <taxon>Episquamata</taxon>
        <taxon>Laterata</taxon>
        <taxon>Lacertibaenia</taxon>
        <taxon>Lacertidae</taxon>
        <taxon>Podarcis</taxon>
    </lineage>
</organism>
<dbReference type="Proteomes" id="UP001178461">
    <property type="component" value="Chromosome 15"/>
</dbReference>
<dbReference type="EMBL" id="OX395141">
    <property type="protein sequence ID" value="CAI5795664.1"/>
    <property type="molecule type" value="Genomic_DNA"/>
</dbReference>
<evidence type="ECO:0000313" key="1">
    <source>
        <dbReference type="EMBL" id="CAI5795664.1"/>
    </source>
</evidence>
<feature type="non-terminal residue" evidence="1">
    <location>
        <position position="150"/>
    </location>
</feature>
<accession>A0AA35LGC4</accession>
<gene>
    <name evidence="1" type="ORF">PODLI_1B010041</name>
</gene>
<reference evidence="1" key="1">
    <citation type="submission" date="2022-12" db="EMBL/GenBank/DDBJ databases">
        <authorList>
            <person name="Alioto T."/>
            <person name="Alioto T."/>
            <person name="Gomez Garrido J."/>
        </authorList>
    </citation>
    <scope>NUCLEOTIDE SEQUENCE</scope>
</reference>
<proteinExistence type="predicted"/>
<dbReference type="AlphaFoldDB" id="A0AA35LGC4"/>
<protein>
    <submittedName>
        <fullName evidence="1">Uncharacterized protein</fullName>
    </submittedName>
</protein>
<evidence type="ECO:0000313" key="2">
    <source>
        <dbReference type="Proteomes" id="UP001178461"/>
    </source>
</evidence>
<keyword evidence="2" id="KW-1185">Reference proteome</keyword>
<sequence length="150" mass="17465">VDKSLLHMLQVTYSTKPEIVLQQQEAPLAKVVLQVKNSFRLSKDLQNKLSLGQSVKICSLSKEIKKQQVHEAKHSHSSLNFAMQLCIRVTCTEMHIFGQNFIKRGNANKQAYEEEFTLKCCQVEWMLIDVPYFLLYKTRFFPPKKCVLWS</sequence>
<feature type="non-terminal residue" evidence="1">
    <location>
        <position position="1"/>
    </location>
</feature>